<keyword evidence="2" id="KW-1185">Reference proteome</keyword>
<protein>
    <submittedName>
        <fullName evidence="1">Uncharacterized protein</fullName>
    </submittedName>
</protein>
<accession>A0AAV1S4Q3</accession>
<dbReference type="EMBL" id="CAWUPB010001173">
    <property type="protein sequence ID" value="CAK7346206.1"/>
    <property type="molecule type" value="Genomic_DNA"/>
</dbReference>
<comment type="caution">
    <text evidence="1">The sequence shown here is derived from an EMBL/GenBank/DDBJ whole genome shotgun (WGS) entry which is preliminary data.</text>
</comment>
<name>A0AAV1S4Q3_9ROSI</name>
<sequence>MNWGSACPARCRLSSRPRLCKTEHVELVVQDATVFLPEQPVTRRLAPDTPA</sequence>
<proteinExistence type="predicted"/>
<evidence type="ECO:0000313" key="1">
    <source>
        <dbReference type="EMBL" id="CAK7346206.1"/>
    </source>
</evidence>
<gene>
    <name evidence="1" type="ORF">DCAF_LOCUS18877</name>
</gene>
<reference evidence="1 2" key="1">
    <citation type="submission" date="2024-01" db="EMBL/GenBank/DDBJ databases">
        <authorList>
            <person name="Waweru B."/>
        </authorList>
    </citation>
    <scope>NUCLEOTIDE SEQUENCE [LARGE SCALE GENOMIC DNA]</scope>
</reference>
<dbReference type="Proteomes" id="UP001314170">
    <property type="component" value="Unassembled WGS sequence"/>
</dbReference>
<dbReference type="AlphaFoldDB" id="A0AAV1S4Q3"/>
<organism evidence="1 2">
    <name type="scientific">Dovyalis caffra</name>
    <dbReference type="NCBI Taxonomy" id="77055"/>
    <lineage>
        <taxon>Eukaryota</taxon>
        <taxon>Viridiplantae</taxon>
        <taxon>Streptophyta</taxon>
        <taxon>Embryophyta</taxon>
        <taxon>Tracheophyta</taxon>
        <taxon>Spermatophyta</taxon>
        <taxon>Magnoliopsida</taxon>
        <taxon>eudicotyledons</taxon>
        <taxon>Gunneridae</taxon>
        <taxon>Pentapetalae</taxon>
        <taxon>rosids</taxon>
        <taxon>fabids</taxon>
        <taxon>Malpighiales</taxon>
        <taxon>Salicaceae</taxon>
        <taxon>Flacourtieae</taxon>
        <taxon>Dovyalis</taxon>
    </lineage>
</organism>
<evidence type="ECO:0000313" key="2">
    <source>
        <dbReference type="Proteomes" id="UP001314170"/>
    </source>
</evidence>